<organism evidence="12 13">
    <name type="scientific">Opisthorchis viverrini</name>
    <name type="common">Southeast Asian liver fluke</name>
    <dbReference type="NCBI Taxonomy" id="6198"/>
    <lineage>
        <taxon>Eukaryota</taxon>
        <taxon>Metazoa</taxon>
        <taxon>Spiralia</taxon>
        <taxon>Lophotrochozoa</taxon>
        <taxon>Platyhelminthes</taxon>
        <taxon>Trematoda</taxon>
        <taxon>Digenea</taxon>
        <taxon>Opisthorchiida</taxon>
        <taxon>Opisthorchiata</taxon>
        <taxon>Opisthorchiidae</taxon>
        <taxon>Opisthorchis</taxon>
    </lineage>
</organism>
<dbReference type="GO" id="GO:0005681">
    <property type="term" value="C:spliceosomal complex"/>
    <property type="evidence" value="ECO:0007669"/>
    <property type="project" value="UniProtKB-KW"/>
</dbReference>
<dbReference type="FunFam" id="3.30.70.330:FF:000029">
    <property type="entry name" value="U2 small nuclear ribonucleoprotein B"/>
    <property type="match status" value="2"/>
</dbReference>
<evidence type="ECO:0000313" key="12">
    <source>
        <dbReference type="EMBL" id="OON17841.1"/>
    </source>
</evidence>
<evidence type="ECO:0000256" key="4">
    <source>
        <dbReference type="ARBA" id="ARBA00022728"/>
    </source>
</evidence>
<evidence type="ECO:0000256" key="2">
    <source>
        <dbReference type="ARBA" id="ARBA00007243"/>
    </source>
</evidence>
<keyword evidence="13" id="KW-1185">Reference proteome</keyword>
<keyword evidence="5" id="KW-0677">Repeat</keyword>
<dbReference type="GO" id="GO:0003723">
    <property type="term" value="F:RNA binding"/>
    <property type="evidence" value="ECO:0007669"/>
    <property type="project" value="UniProtKB-UniRule"/>
</dbReference>
<dbReference type="Pfam" id="PF00076">
    <property type="entry name" value="RRM_1"/>
    <property type="match status" value="4"/>
</dbReference>
<keyword evidence="7" id="KW-0508">mRNA splicing</keyword>
<dbReference type="InterPro" id="IPR035979">
    <property type="entry name" value="RBD_domain_sf"/>
</dbReference>
<dbReference type="AlphaFoldDB" id="A0A1S8WTU7"/>
<dbReference type="Proteomes" id="UP000243686">
    <property type="component" value="Unassembled WGS sequence"/>
</dbReference>
<dbReference type="GO" id="GO:0030532">
    <property type="term" value="C:small nuclear ribonucleoprotein complex"/>
    <property type="evidence" value="ECO:0007669"/>
    <property type="project" value="UniProtKB-ARBA"/>
</dbReference>
<dbReference type="FunFam" id="3.30.70.330:FF:000039">
    <property type="entry name" value="U1 small nuclear ribonucleoprotein A"/>
    <property type="match status" value="2"/>
</dbReference>
<keyword evidence="8" id="KW-0539">Nucleus</keyword>
<evidence type="ECO:0000256" key="8">
    <source>
        <dbReference type="ARBA" id="ARBA00023242"/>
    </source>
</evidence>
<feature type="domain" description="RRM" evidence="11">
    <location>
        <begin position="171"/>
        <end position="248"/>
    </location>
</feature>
<comment type="similarity">
    <text evidence="2">Belongs to the RRM U1 A/B'' family.</text>
</comment>
<gene>
    <name evidence="12" type="ORF">X801_06316</name>
</gene>
<feature type="domain" description="RRM" evidence="11">
    <location>
        <begin position="239"/>
        <end position="318"/>
    </location>
</feature>
<comment type="subcellular location">
    <subcellularLocation>
        <location evidence="1">Nucleus</location>
    </subcellularLocation>
</comment>
<keyword evidence="9" id="KW-0687">Ribonucleoprotein</keyword>
<dbReference type="CDD" id="cd12246">
    <property type="entry name" value="RRM1_U1A_like"/>
    <property type="match status" value="2"/>
</dbReference>
<name>A0A1S8WTU7_OPIVI</name>
<dbReference type="PANTHER" id="PTHR10501">
    <property type="entry name" value="U1 SMALL NUCLEAR RIBONUCLEOPROTEIN A/U2 SMALL NUCLEAR RIBONUCLEOPROTEIN B"/>
    <property type="match status" value="1"/>
</dbReference>
<sequence length="457" mass="50615">MNPVAGATHMPVMAPNLLVGLPPVAAHHMIHGVAPVAIPPAPAEVTGSPNNTLYIRNLNEKIKRDELKKSLYAVFVQFGQILDIITSRTLKMRGQAFVVFDDVNSATTALRAMQSFPLYEKPMRIEFAKGDSDIIAKRKGTYVARPKALTITQPAPPPINPAMIPDQPPNKILFLTNLPEDSDEAMLSMLFNQFSGYREVRMVPGRHDIAFVEFGNEIEAGAAKHATSDTCLMDIRPNHTLYVNNLNDKVKKADLRKALYYLFGQHGRLLDIIAMKTMKMRGQAFIIYQDVQSATTALRSLQGFNLFQRPMRIAYAKRDSTQIVQLKGVSAEVQKRREEEREKRKRRKVAQRLAAAAAAAQAATQAANGPAGTGDALNLLDQPNNILFVTNLPEETTDAMLTMLFSQFSGFKEARRAPGGVWFVEYESAEQAAAARSAYEGFKLTPTHAMQISFAKK</sequence>
<evidence type="ECO:0000256" key="9">
    <source>
        <dbReference type="ARBA" id="ARBA00023274"/>
    </source>
</evidence>
<dbReference type="InterPro" id="IPR012677">
    <property type="entry name" value="Nucleotide-bd_a/b_plait_sf"/>
</dbReference>
<evidence type="ECO:0000256" key="3">
    <source>
        <dbReference type="ARBA" id="ARBA00022664"/>
    </source>
</evidence>
<feature type="domain" description="RRM" evidence="11">
    <location>
        <begin position="51"/>
        <end position="130"/>
    </location>
</feature>
<keyword evidence="3" id="KW-0507">mRNA processing</keyword>
<dbReference type="GO" id="GO:0008380">
    <property type="term" value="P:RNA splicing"/>
    <property type="evidence" value="ECO:0007669"/>
    <property type="project" value="UniProtKB-KW"/>
</dbReference>
<evidence type="ECO:0000259" key="11">
    <source>
        <dbReference type="PROSITE" id="PS50102"/>
    </source>
</evidence>
<proteinExistence type="inferred from homology"/>
<dbReference type="Gene3D" id="3.30.70.330">
    <property type="match status" value="4"/>
</dbReference>
<accession>A0A1S8WTU7</accession>
<keyword evidence="6 10" id="KW-0694">RNA-binding</keyword>
<evidence type="ECO:0000256" key="5">
    <source>
        <dbReference type="ARBA" id="ARBA00022737"/>
    </source>
</evidence>
<feature type="domain" description="RRM" evidence="11">
    <location>
        <begin position="385"/>
        <end position="457"/>
    </location>
</feature>
<dbReference type="SMART" id="SM00360">
    <property type="entry name" value="RRM"/>
    <property type="match status" value="4"/>
</dbReference>
<dbReference type="InterPro" id="IPR000504">
    <property type="entry name" value="RRM_dom"/>
</dbReference>
<evidence type="ECO:0000256" key="7">
    <source>
        <dbReference type="ARBA" id="ARBA00023187"/>
    </source>
</evidence>
<protein>
    <recommendedName>
        <fullName evidence="11">RRM domain-containing protein</fullName>
    </recommendedName>
</protein>
<evidence type="ECO:0000256" key="1">
    <source>
        <dbReference type="ARBA" id="ARBA00004123"/>
    </source>
</evidence>
<dbReference type="PROSITE" id="PS50102">
    <property type="entry name" value="RRM"/>
    <property type="match status" value="4"/>
</dbReference>
<dbReference type="EMBL" id="KV894833">
    <property type="protein sequence ID" value="OON17841.1"/>
    <property type="molecule type" value="Genomic_DNA"/>
</dbReference>
<dbReference type="GO" id="GO:0006397">
    <property type="term" value="P:mRNA processing"/>
    <property type="evidence" value="ECO:0007669"/>
    <property type="project" value="UniProtKB-KW"/>
</dbReference>
<keyword evidence="4" id="KW-0747">Spliceosome</keyword>
<evidence type="ECO:0000256" key="10">
    <source>
        <dbReference type="PROSITE-ProRule" id="PRU00176"/>
    </source>
</evidence>
<evidence type="ECO:0000313" key="13">
    <source>
        <dbReference type="Proteomes" id="UP000243686"/>
    </source>
</evidence>
<reference evidence="12 13" key="1">
    <citation type="submission" date="2015-03" db="EMBL/GenBank/DDBJ databases">
        <title>Draft genome of the nematode, Opisthorchis viverrini.</title>
        <authorList>
            <person name="Mitreva M."/>
        </authorList>
    </citation>
    <scope>NUCLEOTIDE SEQUENCE [LARGE SCALE GENOMIC DNA]</scope>
    <source>
        <strain evidence="12">Khon Kaen</strain>
    </source>
</reference>
<dbReference type="SUPFAM" id="SSF54928">
    <property type="entry name" value="RNA-binding domain, RBD"/>
    <property type="match status" value="2"/>
</dbReference>
<evidence type="ECO:0000256" key="6">
    <source>
        <dbReference type="ARBA" id="ARBA00022884"/>
    </source>
</evidence>